<keyword evidence="3" id="KW-1003">Cell membrane</keyword>
<evidence type="ECO:0000256" key="1">
    <source>
        <dbReference type="ARBA" id="ARBA00004651"/>
    </source>
</evidence>
<keyword evidence="4 7" id="KW-0812">Transmembrane</keyword>
<dbReference type="GO" id="GO:0005886">
    <property type="term" value="C:plasma membrane"/>
    <property type="evidence" value="ECO:0007669"/>
    <property type="project" value="UniProtKB-SubCell"/>
</dbReference>
<feature type="domain" description="NADH:quinone oxidoreductase/Mrp antiporter transmembrane" evidence="9">
    <location>
        <begin position="125"/>
        <end position="416"/>
    </location>
</feature>
<accession>A0A0S7WIZ2</accession>
<feature type="transmembrane region" description="Helical" evidence="8">
    <location>
        <begin position="366"/>
        <end position="384"/>
    </location>
</feature>
<evidence type="ECO:0000256" key="8">
    <source>
        <dbReference type="SAM" id="Phobius"/>
    </source>
</evidence>
<feature type="transmembrane region" description="Helical" evidence="8">
    <location>
        <begin position="235"/>
        <end position="256"/>
    </location>
</feature>
<sequence>MVVPLFVAIPLGLAFLIPLVSKFWRRAGDLVANLGTGAVLCLALYSIPLISGRPIVYSMGGWRPPLGIVLVLDGLSLLVLVCVSVVSFACSIYSISYMAKFTSKWKFYTLFMLMVTGLNGVVLTGDIFNMYVFFEIAAIASYALVAFGTEHEELEAAFKYMVLGSVASVAILFSIALLYAKLGTLNLADLSIRMGEAGDLRILAFTGALLLTGFSVKAALIPFHSWLPDAHPSAPAPISAMLSGVFIKVLGLYAISRIFFNVFGMKPVYSNLLIFFGVISIVVAGLLALRQSDVKRLLAYSSISQIGYIALGLGTGSPLGILGALFHILSHSTGKALLFLTSGSLVYSAGTRDLNKMGGLQERMPVTAASFTAGALSIAGVPPFHGFFSKLLIIMGLWQSGRYALAALAIVMSVLTLSYMLKVEKGAFFGKIREELKGVKESPATMLISMILLAALCLGIGICFPWVVKLLIEPARDVLLRGLEYSHTVFGT</sequence>
<dbReference type="InterPro" id="IPR001516">
    <property type="entry name" value="Proton_antipo_N"/>
</dbReference>
<evidence type="ECO:0000256" key="5">
    <source>
        <dbReference type="ARBA" id="ARBA00022989"/>
    </source>
</evidence>
<comment type="subcellular location">
    <subcellularLocation>
        <location evidence="1">Cell membrane</location>
        <topology evidence="1">Multi-pass membrane protein</topology>
    </subcellularLocation>
    <subcellularLocation>
        <location evidence="7">Membrane</location>
        <topology evidence="7">Multi-pass membrane protein</topology>
    </subcellularLocation>
</comment>
<evidence type="ECO:0008006" key="13">
    <source>
        <dbReference type="Google" id="ProtNLM"/>
    </source>
</evidence>
<feature type="transmembrane region" description="Helical" evidence="8">
    <location>
        <begin position="200"/>
        <end position="223"/>
    </location>
</feature>
<feature type="transmembrane region" description="Helical" evidence="8">
    <location>
        <begin position="444"/>
        <end position="468"/>
    </location>
</feature>
<dbReference type="EMBL" id="LIZT01000052">
    <property type="protein sequence ID" value="KPJ49580.1"/>
    <property type="molecule type" value="Genomic_DNA"/>
</dbReference>
<evidence type="ECO:0000256" key="3">
    <source>
        <dbReference type="ARBA" id="ARBA00022475"/>
    </source>
</evidence>
<dbReference type="AlphaFoldDB" id="A0A0S7WIZ2"/>
<comment type="similarity">
    <text evidence="2">Belongs to the CPA3 antiporters (TC 2.A.63) subunit D family.</text>
</comment>
<keyword evidence="5 8" id="KW-1133">Transmembrane helix</keyword>
<dbReference type="Proteomes" id="UP000051124">
    <property type="component" value="Unassembled WGS sequence"/>
</dbReference>
<feature type="transmembrane region" description="Helical" evidence="8">
    <location>
        <begin position="70"/>
        <end position="95"/>
    </location>
</feature>
<evidence type="ECO:0000256" key="4">
    <source>
        <dbReference type="ARBA" id="ARBA00022692"/>
    </source>
</evidence>
<dbReference type="PANTHER" id="PTHR42703">
    <property type="entry name" value="NADH DEHYDROGENASE"/>
    <property type="match status" value="1"/>
</dbReference>
<gene>
    <name evidence="11" type="ORF">AMJ40_05205</name>
</gene>
<feature type="domain" description="NADH-Ubiquinone oxidoreductase (complex I) chain 5 N-terminal" evidence="10">
    <location>
        <begin position="68"/>
        <end position="108"/>
    </location>
</feature>
<feature type="transmembrane region" description="Helical" evidence="8">
    <location>
        <begin position="107"/>
        <end position="124"/>
    </location>
</feature>
<feature type="transmembrane region" description="Helical" evidence="8">
    <location>
        <begin position="6"/>
        <end position="24"/>
    </location>
</feature>
<dbReference type="Pfam" id="PF00361">
    <property type="entry name" value="Proton_antipo_M"/>
    <property type="match status" value="1"/>
</dbReference>
<protein>
    <recommendedName>
        <fullName evidence="13">NADH/ubiquinone/plastoquinone (Complex I)</fullName>
    </recommendedName>
</protein>
<organism evidence="11 12">
    <name type="scientific">candidate division TA06 bacterium DG_26</name>
    <dbReference type="NCBI Taxonomy" id="1703771"/>
    <lineage>
        <taxon>Bacteria</taxon>
        <taxon>Bacteria division TA06</taxon>
    </lineage>
</organism>
<dbReference type="InterPro" id="IPR050586">
    <property type="entry name" value="CPA3_Na-H_Antiporter_D"/>
</dbReference>
<comment type="caution">
    <text evidence="11">The sequence shown here is derived from an EMBL/GenBank/DDBJ whole genome shotgun (WGS) entry which is preliminary data.</text>
</comment>
<evidence type="ECO:0000256" key="7">
    <source>
        <dbReference type="RuleBase" id="RU000320"/>
    </source>
</evidence>
<evidence type="ECO:0000313" key="12">
    <source>
        <dbReference type="Proteomes" id="UP000051124"/>
    </source>
</evidence>
<feature type="transmembrane region" description="Helical" evidence="8">
    <location>
        <begin position="31"/>
        <end position="50"/>
    </location>
</feature>
<proteinExistence type="inferred from homology"/>
<dbReference type="InterPro" id="IPR001750">
    <property type="entry name" value="ND/Mrp_TM"/>
</dbReference>
<evidence type="ECO:0000259" key="9">
    <source>
        <dbReference type="Pfam" id="PF00361"/>
    </source>
</evidence>
<name>A0A0S7WIZ2_UNCT6</name>
<reference evidence="11 12" key="1">
    <citation type="journal article" date="2015" name="Microbiome">
        <title>Genomic resolution of linkages in carbon, nitrogen, and sulfur cycling among widespread estuary sediment bacteria.</title>
        <authorList>
            <person name="Baker B.J."/>
            <person name="Lazar C.S."/>
            <person name="Teske A.P."/>
            <person name="Dick G.J."/>
        </authorList>
    </citation>
    <scope>NUCLEOTIDE SEQUENCE [LARGE SCALE GENOMIC DNA]</scope>
    <source>
        <strain evidence="11">DG_26</strain>
    </source>
</reference>
<dbReference type="PANTHER" id="PTHR42703:SF1">
    <property type="entry name" value="NA(+)_H(+) ANTIPORTER SUBUNIT D1"/>
    <property type="match status" value="1"/>
</dbReference>
<dbReference type="PRINTS" id="PR01434">
    <property type="entry name" value="NADHDHGNASE5"/>
</dbReference>
<evidence type="ECO:0000313" key="11">
    <source>
        <dbReference type="EMBL" id="KPJ49580.1"/>
    </source>
</evidence>
<evidence type="ECO:0000256" key="6">
    <source>
        <dbReference type="ARBA" id="ARBA00023136"/>
    </source>
</evidence>
<evidence type="ECO:0000259" key="10">
    <source>
        <dbReference type="Pfam" id="PF00662"/>
    </source>
</evidence>
<evidence type="ECO:0000256" key="2">
    <source>
        <dbReference type="ARBA" id="ARBA00005346"/>
    </source>
</evidence>
<feature type="transmembrane region" description="Helical" evidence="8">
    <location>
        <begin position="309"/>
        <end position="330"/>
    </location>
</feature>
<feature type="transmembrane region" description="Helical" evidence="8">
    <location>
        <begin position="404"/>
        <end position="423"/>
    </location>
</feature>
<feature type="transmembrane region" description="Helical" evidence="8">
    <location>
        <begin position="160"/>
        <end position="180"/>
    </location>
</feature>
<feature type="transmembrane region" description="Helical" evidence="8">
    <location>
        <begin position="268"/>
        <end position="289"/>
    </location>
</feature>
<dbReference type="Pfam" id="PF00662">
    <property type="entry name" value="Proton_antipo_N"/>
    <property type="match status" value="1"/>
</dbReference>
<keyword evidence="6 8" id="KW-0472">Membrane</keyword>